<feature type="compositionally biased region" description="Polar residues" evidence="1">
    <location>
        <begin position="398"/>
        <end position="412"/>
    </location>
</feature>
<evidence type="ECO:0000256" key="1">
    <source>
        <dbReference type="SAM" id="MobiDB-lite"/>
    </source>
</evidence>
<feature type="compositionally biased region" description="Polar residues" evidence="1">
    <location>
        <begin position="217"/>
        <end position="231"/>
    </location>
</feature>
<accession>A0A8T0B7R1</accession>
<feature type="region of interest" description="Disordered" evidence="1">
    <location>
        <begin position="1"/>
        <end position="38"/>
    </location>
</feature>
<protein>
    <submittedName>
        <fullName evidence="2">Uncharacterized protein</fullName>
    </submittedName>
</protein>
<feature type="region of interest" description="Disordered" evidence="1">
    <location>
        <begin position="371"/>
        <end position="758"/>
    </location>
</feature>
<reference evidence="2" key="1">
    <citation type="submission" date="2020-08" db="EMBL/GenBank/DDBJ databases">
        <title>Chromosome-level assembly of Southern catfish (Silurus meridionalis) provides insights into visual adaptation to the nocturnal and benthic lifestyles.</title>
        <authorList>
            <person name="Zhang Y."/>
            <person name="Wang D."/>
            <person name="Peng Z."/>
        </authorList>
    </citation>
    <scope>NUCLEOTIDE SEQUENCE</scope>
    <source>
        <strain evidence="2">SWU-2019-XX</strain>
        <tissue evidence="2">Muscle</tissue>
    </source>
</reference>
<feature type="compositionally biased region" description="Basic and acidic residues" evidence="1">
    <location>
        <begin position="677"/>
        <end position="689"/>
    </location>
</feature>
<feature type="compositionally biased region" description="Polar residues" evidence="1">
    <location>
        <begin position="619"/>
        <end position="632"/>
    </location>
</feature>
<sequence length="793" mass="88415">MFSRDGETVTKPPRDNLEEQDVTPVVQPPAKTTRIDSSYVEPPVMMSECSGGTSETFTNQPKSSVTTEHLKHKCKSPHHGDNDDKYETMAMICQQMYGPGGPYYNIANRKPPRDDLKDKTPVIQPPVMMSERSGGTSETVTNQPKFSVRTEHHKYKCKSPRHGDNDDINYETMAMICQQMYGPGGPYYNFANCKPPRDDLEDKNRVVQPPAMMSERSGGTSETLTKQPKSSVRTEHHKHKCKSPRHGDNDNNNYETMAMIRQQMYCPGGPYYNSTYRKPPRDDLEEQDVTPVVQPPAKTTMINSSYVEPPAMMSKRSGGTSETFTNKPKSSVTTEHLKHKCKCPHHGDNDDKYENMAMICQQMYGPGSPYYNFANRKPPRDDLEDETPVVQPPAKTITIDSSYVESPANMSERSGGPSEAVTNKPKSSVTKGSRKRQRKSSRDGETVTKPPRVKKDKTPVKKSPAKPSKVDSSHVEAPVVLEHSGDTSAKSSVTDGSRKRRHKSSRDGETVTKPPRVKKDKTPVKKSPAKPSEVDSSHVEAPVVLEHSDDTSAKSSVTDGSRKRRCKSSRDGKTVTKPPRDDLEDKTPVKKLPAKPSKVDSSHVEAPAVSEHSGDTSESKLFTSQAKSSVTDGSRKRRRKSPNDGNTALKVLGMMIHKKLYGPGGRYHDLVKHKRPRGEDKDKKKDSSKRAKKFCSSQDRSDTQPRAQGKGKTKKQMKSAEGDGGAETRSSQTTEPTLSEEQTGEHPNVETRRCTFNPRPVLHRNNMLAEELEKQKKNSKLLLLLTITQDLEM</sequence>
<feature type="compositionally biased region" description="Basic and acidic residues" evidence="1">
    <location>
        <begin position="743"/>
        <end position="753"/>
    </location>
</feature>
<feature type="compositionally biased region" description="Basic residues" evidence="1">
    <location>
        <begin position="235"/>
        <end position="244"/>
    </location>
</feature>
<dbReference type="AlphaFoldDB" id="A0A8T0B7R1"/>
<name>A0A8T0B7R1_SILME</name>
<dbReference type="EMBL" id="JABFDY010000012">
    <property type="protein sequence ID" value="KAF7700396.1"/>
    <property type="molecule type" value="Genomic_DNA"/>
</dbReference>
<feature type="compositionally biased region" description="Polar residues" evidence="1">
    <location>
        <begin position="420"/>
        <end position="430"/>
    </location>
</feature>
<evidence type="ECO:0000313" key="2">
    <source>
        <dbReference type="EMBL" id="KAF7700396.1"/>
    </source>
</evidence>
<gene>
    <name evidence="2" type="ORF">HF521_003354</name>
</gene>
<feature type="region of interest" description="Disordered" evidence="1">
    <location>
        <begin position="211"/>
        <end position="251"/>
    </location>
</feature>
<feature type="region of interest" description="Disordered" evidence="1">
    <location>
        <begin position="310"/>
        <end position="331"/>
    </location>
</feature>
<feature type="compositionally biased region" description="Basic and acidic residues" evidence="1">
    <location>
        <begin position="568"/>
        <end position="588"/>
    </location>
</feature>
<feature type="compositionally biased region" description="Polar residues" evidence="1">
    <location>
        <begin position="317"/>
        <end position="331"/>
    </location>
</feature>
<feature type="compositionally biased region" description="Basic and acidic residues" evidence="1">
    <location>
        <begin position="1"/>
        <end position="17"/>
    </location>
</feature>
<comment type="caution">
    <text evidence="2">The sequence shown here is derived from an EMBL/GenBank/DDBJ whole genome shotgun (WGS) entry which is preliminary data.</text>
</comment>
<feature type="compositionally biased region" description="Polar residues" evidence="1">
    <location>
        <begin position="486"/>
        <end position="495"/>
    </location>
</feature>
<keyword evidence="3" id="KW-1185">Reference proteome</keyword>
<feature type="compositionally biased region" description="Polar residues" evidence="1">
    <location>
        <begin position="728"/>
        <end position="741"/>
    </location>
</feature>
<evidence type="ECO:0000313" key="3">
    <source>
        <dbReference type="Proteomes" id="UP000606274"/>
    </source>
</evidence>
<dbReference type="Proteomes" id="UP000606274">
    <property type="component" value="Unassembled WGS sequence"/>
</dbReference>
<organism evidence="2 3">
    <name type="scientific">Silurus meridionalis</name>
    <name type="common">Southern catfish</name>
    <name type="synonym">Silurus soldatovi meridionalis</name>
    <dbReference type="NCBI Taxonomy" id="175797"/>
    <lineage>
        <taxon>Eukaryota</taxon>
        <taxon>Metazoa</taxon>
        <taxon>Chordata</taxon>
        <taxon>Craniata</taxon>
        <taxon>Vertebrata</taxon>
        <taxon>Euteleostomi</taxon>
        <taxon>Actinopterygii</taxon>
        <taxon>Neopterygii</taxon>
        <taxon>Teleostei</taxon>
        <taxon>Ostariophysi</taxon>
        <taxon>Siluriformes</taxon>
        <taxon>Siluridae</taxon>
        <taxon>Silurus</taxon>
    </lineage>
</organism>
<proteinExistence type="predicted"/>